<sequence>MLKIVKQQRHEIAHENLFHFTASRHGRRNAIMVERVVENPVILWFNGLNHFQSLYFEPNQPNHSNGREFIGIEEIDVPPMVTRLVELYNRKGPLPKTKGQIRIFVLEVQTILLGILEPDGRKLFPPENQRTIIDHKSTQAWPNTFHLAFWLHQATTSASIWLPSPPIRSRGESSWPVPCTRESTQCDVFVVTRLVELYNRKGPLPKTKGQIRIFVLEVQTILLGILEPDGRKLFPPENQRTIIDHKSTQAWPNTFHLAFWLHQATTSASIWLPSPPIRSRGESSWPVPCTRESTQCDVFVVTRLVELYNRKGPLPKTKGQIRIFVLEVQTILLGILEPDGRKLFPPENQRTIIDHKSTQAWPNTFHLAFWLHQATTSASIWLPSPPIRSRGESSWPVPCTRESTQCDVFVVTRLVELYNRKGPLPKTKGQIRIFVLEVQTILLGILEPDGRKLFPPENQRTIIDHKSTQAWPNTFHLAFWLHQATTSASIWLPSPPIRSRGESSWPVPCTRESTQCDVFVVTRLVELYNRKGPLPKTKGQIRIFVLEVQTILLGILEPDGRKLFPPENQRTIIDHKSTQAWPNTFHLAFWLHQATSY</sequence>
<dbReference type="Proteomes" id="UP001620626">
    <property type="component" value="Unassembled WGS sequence"/>
</dbReference>
<gene>
    <name evidence="1" type="ORF">niasHT_019255</name>
</gene>
<dbReference type="EMBL" id="JBICBT010000586">
    <property type="protein sequence ID" value="KAL3108768.1"/>
    <property type="molecule type" value="Genomic_DNA"/>
</dbReference>
<proteinExistence type="predicted"/>
<reference evidence="1 2" key="1">
    <citation type="submission" date="2024-10" db="EMBL/GenBank/DDBJ databases">
        <authorList>
            <person name="Kim D."/>
        </authorList>
    </citation>
    <scope>NUCLEOTIDE SEQUENCE [LARGE SCALE GENOMIC DNA]</scope>
    <source>
        <strain evidence="1">BH-2024</strain>
    </source>
</reference>
<protein>
    <submittedName>
        <fullName evidence="1">Uncharacterized protein</fullName>
    </submittedName>
</protein>
<accession>A0ABD2L0U5</accession>
<name>A0ABD2L0U5_9BILA</name>
<evidence type="ECO:0000313" key="1">
    <source>
        <dbReference type="EMBL" id="KAL3108768.1"/>
    </source>
</evidence>
<evidence type="ECO:0000313" key="2">
    <source>
        <dbReference type="Proteomes" id="UP001620626"/>
    </source>
</evidence>
<keyword evidence="2" id="KW-1185">Reference proteome</keyword>
<organism evidence="1 2">
    <name type="scientific">Heterodera trifolii</name>
    <dbReference type="NCBI Taxonomy" id="157864"/>
    <lineage>
        <taxon>Eukaryota</taxon>
        <taxon>Metazoa</taxon>
        <taxon>Ecdysozoa</taxon>
        <taxon>Nematoda</taxon>
        <taxon>Chromadorea</taxon>
        <taxon>Rhabditida</taxon>
        <taxon>Tylenchina</taxon>
        <taxon>Tylenchomorpha</taxon>
        <taxon>Tylenchoidea</taxon>
        <taxon>Heteroderidae</taxon>
        <taxon>Heteroderinae</taxon>
        <taxon>Heterodera</taxon>
    </lineage>
</organism>
<dbReference type="AlphaFoldDB" id="A0ABD2L0U5"/>
<comment type="caution">
    <text evidence="1">The sequence shown here is derived from an EMBL/GenBank/DDBJ whole genome shotgun (WGS) entry which is preliminary data.</text>
</comment>